<reference evidence="2 3" key="1">
    <citation type="journal article" date="2020" name="G3 (Bethesda)">
        <title>Improved Reference Genome for Cyclotella cryptica CCMP332, a Model for Cell Wall Morphogenesis, Salinity Adaptation, and Lipid Production in Diatoms (Bacillariophyta).</title>
        <authorList>
            <person name="Roberts W.R."/>
            <person name="Downey K.M."/>
            <person name="Ruck E.C."/>
            <person name="Traller J.C."/>
            <person name="Alverson A.J."/>
        </authorList>
    </citation>
    <scope>NUCLEOTIDE SEQUENCE [LARGE SCALE GENOMIC DNA]</scope>
    <source>
        <strain evidence="2 3">CCMP332</strain>
    </source>
</reference>
<dbReference type="SUPFAM" id="SSF53474">
    <property type="entry name" value="alpha/beta-Hydrolases"/>
    <property type="match status" value="1"/>
</dbReference>
<comment type="caution">
    <text evidence="2">The sequence shown here is derived from an EMBL/GenBank/DDBJ whole genome shotgun (WGS) entry which is preliminary data.</text>
</comment>
<dbReference type="EMBL" id="JABMIG020000343">
    <property type="protein sequence ID" value="KAL3780632.1"/>
    <property type="molecule type" value="Genomic_DNA"/>
</dbReference>
<dbReference type="Proteomes" id="UP001516023">
    <property type="component" value="Unassembled WGS sequence"/>
</dbReference>
<evidence type="ECO:0008006" key="4">
    <source>
        <dbReference type="Google" id="ProtNLM"/>
    </source>
</evidence>
<feature type="compositionally biased region" description="Low complexity" evidence="1">
    <location>
        <begin position="523"/>
        <end position="536"/>
    </location>
</feature>
<organism evidence="2 3">
    <name type="scientific">Cyclotella cryptica</name>
    <dbReference type="NCBI Taxonomy" id="29204"/>
    <lineage>
        <taxon>Eukaryota</taxon>
        <taxon>Sar</taxon>
        <taxon>Stramenopiles</taxon>
        <taxon>Ochrophyta</taxon>
        <taxon>Bacillariophyta</taxon>
        <taxon>Coscinodiscophyceae</taxon>
        <taxon>Thalassiosirophycidae</taxon>
        <taxon>Stephanodiscales</taxon>
        <taxon>Stephanodiscaceae</taxon>
        <taxon>Cyclotella</taxon>
    </lineage>
</organism>
<name>A0ABD3NYF6_9STRA</name>
<feature type="region of interest" description="Disordered" evidence="1">
    <location>
        <begin position="503"/>
        <end position="558"/>
    </location>
</feature>
<protein>
    <recommendedName>
        <fullName evidence="4">Feruloyl esterase</fullName>
    </recommendedName>
</protein>
<feature type="region of interest" description="Disordered" evidence="1">
    <location>
        <begin position="686"/>
        <end position="713"/>
    </location>
</feature>
<dbReference type="InterPro" id="IPR029058">
    <property type="entry name" value="AB_hydrolase_fold"/>
</dbReference>
<dbReference type="AlphaFoldDB" id="A0ABD3NYF6"/>
<feature type="compositionally biased region" description="Basic and acidic residues" evidence="1">
    <location>
        <begin position="503"/>
        <end position="518"/>
    </location>
</feature>
<feature type="compositionally biased region" description="Basic and acidic residues" evidence="1">
    <location>
        <begin position="621"/>
        <end position="631"/>
    </location>
</feature>
<accession>A0ABD3NYF6</accession>
<feature type="region of interest" description="Disordered" evidence="1">
    <location>
        <begin position="621"/>
        <end position="644"/>
    </location>
</feature>
<evidence type="ECO:0000313" key="2">
    <source>
        <dbReference type="EMBL" id="KAL3780632.1"/>
    </source>
</evidence>
<keyword evidence="3" id="KW-1185">Reference proteome</keyword>
<evidence type="ECO:0000313" key="3">
    <source>
        <dbReference type="Proteomes" id="UP001516023"/>
    </source>
</evidence>
<sequence length="767" mass="86199">MAKLPKCSIHHTREVQLPNCQDASEHCNRVYHLLLPSILCDGFGTGDHGYLHQDIRGGEDDDGNQDEFFEGEYRDVGTIPIVFALHGLGTDPRHIIARYSKTVDDYNFVFIIPEGINRSFNAGNCCGDAHKFGIHDVDFLRHIQHLLHDEFDFVRPEHSYGVGWDNGGLLLAEASVESPQLFKAIVPIAGYPTRTWMPQSVGTGTGIMMHHSLDDLVMRPSGCCEDPNMPVCRGPLLSKSCVSVLDSFDLWARTVNLCTNDGVERVSDYRSTLQVGGNDGTFYSVAEENGNTSMSFVSVRSDFARASSLTFSTSQIPVSVTYNDDEMVCLTAVSSSCMANSTLCLYKEMDHFEGFASTPLLGDQVMEFLARDVCTTNEGTMKMLRKTAGSFDRLLCDCSESEYNGVFCLNGRRNGDIGRFENQQLAESFAPDTSLTRKHHSRNYVVVIVLLAVSAILLLMRKHRKNDSYLQGSACPDAECLNVDDAPRRNSFQDQLYSVKTKLESSMRGQERQRKVLSETEQSSLSGSNSNDLLSNFDDDDGPKSERSDHYCTNSSDGSFRSCHCQSSLKNIDLHLSQLFRKKTNGISSGDRNQEGQTSLDLDIELFKSFRRRQQMVDRFGERDYRSDKSDCSQSPRRSQGLLNDSDLHLLRMYRRKSSEDMLNCSEDKNLENMGGYLDLEELNQGGERDLNNSGHDSACSNTSSNESSSLPAYLLPDMRSDDKSHSINDVKACQEEAGNLHYDLRQRRTIYSREYIRNILWDLDFD</sequence>
<proteinExistence type="predicted"/>
<evidence type="ECO:0000256" key="1">
    <source>
        <dbReference type="SAM" id="MobiDB-lite"/>
    </source>
</evidence>
<feature type="compositionally biased region" description="Polar residues" evidence="1">
    <location>
        <begin position="632"/>
        <end position="643"/>
    </location>
</feature>
<feature type="compositionally biased region" description="Low complexity" evidence="1">
    <location>
        <begin position="698"/>
        <end position="710"/>
    </location>
</feature>
<dbReference type="Gene3D" id="3.40.50.1820">
    <property type="entry name" value="alpha/beta hydrolase"/>
    <property type="match status" value="1"/>
</dbReference>
<gene>
    <name evidence="2" type="ORF">HJC23_000798</name>
</gene>